<dbReference type="GO" id="GO:0046872">
    <property type="term" value="F:metal ion binding"/>
    <property type="evidence" value="ECO:0007669"/>
    <property type="project" value="UniProtKB-KW"/>
</dbReference>
<evidence type="ECO:0000259" key="8">
    <source>
        <dbReference type="Pfam" id="PF00857"/>
    </source>
</evidence>
<dbReference type="PANTHER" id="PTHR11080">
    <property type="entry name" value="PYRAZINAMIDASE/NICOTINAMIDASE"/>
    <property type="match status" value="1"/>
</dbReference>
<gene>
    <name evidence="9" type="ORF">Ciccas_004477</name>
</gene>
<proteinExistence type="inferred from homology"/>
<protein>
    <recommendedName>
        <fullName evidence="6">nicotinamidase</fullName>
        <ecNumber evidence="6">3.5.1.19</ecNumber>
    </recommendedName>
    <alternativeName>
        <fullName evidence="7">Nicotinamide deamidase</fullName>
    </alternativeName>
</protein>
<comment type="pathway">
    <text evidence="5">Cofactor biosynthesis; nicotinate biosynthesis; nicotinate from nicotinamide: step 1/1.</text>
</comment>
<evidence type="ECO:0000256" key="1">
    <source>
        <dbReference type="ARBA" id="ARBA00006336"/>
    </source>
</evidence>
<sequence length="245" mass="27729">MSALSIELDKTALIIVDLQNDFITGSLRVDIAPAKQDPMKLIPKINMFAQTNFKLVIYTRDWHPRNHISFHENLKDWELHPSSKIREKDLAKTFEEVILVNTKGDSYKQMLWPTHCVQHTNGSLFPDCLQIPEGALILDKGTVVDIDCYSAFGLCDQRADTGLHEILTKNGIANVLVCGVATDWCVAATCRDASTLKYNVMLIKDLCCGIDPDAITNTYCELQEKYHVRLTTSHEVRLNMPFDFI</sequence>
<comment type="caution">
    <text evidence="9">The sequence shown here is derived from an EMBL/GenBank/DDBJ whole genome shotgun (WGS) entry which is preliminary data.</text>
</comment>
<dbReference type="InterPro" id="IPR052347">
    <property type="entry name" value="Isochorismatase_Nicotinamidase"/>
</dbReference>
<accession>A0ABD2QBG1</accession>
<dbReference type="Gene3D" id="3.40.50.850">
    <property type="entry name" value="Isochorismatase-like"/>
    <property type="match status" value="1"/>
</dbReference>
<dbReference type="AlphaFoldDB" id="A0ABD2QBG1"/>
<evidence type="ECO:0000256" key="6">
    <source>
        <dbReference type="ARBA" id="ARBA00039017"/>
    </source>
</evidence>
<dbReference type="PANTHER" id="PTHR11080:SF2">
    <property type="entry name" value="LD05707P"/>
    <property type="match status" value="1"/>
</dbReference>
<keyword evidence="4" id="KW-0378">Hydrolase</keyword>
<organism evidence="9 10">
    <name type="scientific">Cichlidogyrus casuarinus</name>
    <dbReference type="NCBI Taxonomy" id="1844966"/>
    <lineage>
        <taxon>Eukaryota</taxon>
        <taxon>Metazoa</taxon>
        <taxon>Spiralia</taxon>
        <taxon>Lophotrochozoa</taxon>
        <taxon>Platyhelminthes</taxon>
        <taxon>Monogenea</taxon>
        <taxon>Monopisthocotylea</taxon>
        <taxon>Dactylogyridea</taxon>
        <taxon>Ancyrocephalidae</taxon>
        <taxon>Cichlidogyrus</taxon>
    </lineage>
</organism>
<dbReference type="Proteomes" id="UP001626550">
    <property type="component" value="Unassembled WGS sequence"/>
</dbReference>
<dbReference type="EC" id="3.5.1.19" evidence="6"/>
<dbReference type="GO" id="GO:0019363">
    <property type="term" value="P:pyridine nucleotide biosynthetic process"/>
    <property type="evidence" value="ECO:0007669"/>
    <property type="project" value="UniProtKB-KW"/>
</dbReference>
<dbReference type="InterPro" id="IPR000868">
    <property type="entry name" value="Isochorismatase-like_dom"/>
</dbReference>
<keyword evidence="2" id="KW-0662">Pyridine nucleotide biosynthesis</keyword>
<name>A0ABD2QBG1_9PLAT</name>
<evidence type="ECO:0000256" key="4">
    <source>
        <dbReference type="ARBA" id="ARBA00022801"/>
    </source>
</evidence>
<dbReference type="SUPFAM" id="SSF52499">
    <property type="entry name" value="Isochorismatase-like hydrolases"/>
    <property type="match status" value="1"/>
</dbReference>
<feature type="domain" description="Isochorismatase-like" evidence="8">
    <location>
        <begin position="11"/>
        <end position="220"/>
    </location>
</feature>
<evidence type="ECO:0000313" key="10">
    <source>
        <dbReference type="Proteomes" id="UP001626550"/>
    </source>
</evidence>
<evidence type="ECO:0000313" key="9">
    <source>
        <dbReference type="EMBL" id="KAL3316864.1"/>
    </source>
</evidence>
<comment type="similarity">
    <text evidence="1">Belongs to the isochorismatase family.</text>
</comment>
<dbReference type="Pfam" id="PF00857">
    <property type="entry name" value="Isochorismatase"/>
    <property type="match status" value="1"/>
</dbReference>
<keyword evidence="3" id="KW-0479">Metal-binding</keyword>
<evidence type="ECO:0000256" key="2">
    <source>
        <dbReference type="ARBA" id="ARBA00022642"/>
    </source>
</evidence>
<dbReference type="EMBL" id="JBJKFK010000471">
    <property type="protein sequence ID" value="KAL3316864.1"/>
    <property type="molecule type" value="Genomic_DNA"/>
</dbReference>
<keyword evidence="10" id="KW-1185">Reference proteome</keyword>
<evidence type="ECO:0000256" key="3">
    <source>
        <dbReference type="ARBA" id="ARBA00022723"/>
    </source>
</evidence>
<dbReference type="GO" id="GO:0008936">
    <property type="term" value="F:nicotinamidase activity"/>
    <property type="evidence" value="ECO:0007669"/>
    <property type="project" value="UniProtKB-EC"/>
</dbReference>
<reference evidence="9 10" key="1">
    <citation type="submission" date="2024-11" db="EMBL/GenBank/DDBJ databases">
        <title>Adaptive evolution of stress response genes in parasites aligns with host niche diversity.</title>
        <authorList>
            <person name="Hahn C."/>
            <person name="Resl P."/>
        </authorList>
    </citation>
    <scope>NUCLEOTIDE SEQUENCE [LARGE SCALE GENOMIC DNA]</scope>
    <source>
        <strain evidence="9">EGGRZ-B1_66</strain>
        <tissue evidence="9">Body</tissue>
    </source>
</reference>
<dbReference type="InterPro" id="IPR036380">
    <property type="entry name" value="Isochorismatase-like_sf"/>
</dbReference>
<evidence type="ECO:0000256" key="5">
    <source>
        <dbReference type="ARBA" id="ARBA00037900"/>
    </source>
</evidence>
<evidence type="ECO:0000256" key="7">
    <source>
        <dbReference type="ARBA" id="ARBA00043224"/>
    </source>
</evidence>